<dbReference type="PROSITE" id="PS51864">
    <property type="entry name" value="ASTACIN"/>
    <property type="match status" value="1"/>
</dbReference>
<dbReference type="InterPro" id="IPR024079">
    <property type="entry name" value="MetalloPept_cat_dom_sf"/>
</dbReference>
<evidence type="ECO:0000259" key="3">
    <source>
        <dbReference type="PROSITE" id="PS51864"/>
    </source>
</evidence>
<feature type="active site" evidence="1">
    <location>
        <position position="100"/>
    </location>
</feature>
<keyword evidence="2" id="KW-0862">Zinc</keyword>
<accession>A0A8H4ZAM0</accession>
<dbReference type="InterPro" id="IPR001506">
    <property type="entry name" value="Peptidase_M12A"/>
</dbReference>
<keyword evidence="2" id="KW-0645">Protease</keyword>
<comment type="caution">
    <text evidence="1">Lacks conserved residue(s) required for the propagation of feature annotation.</text>
</comment>
<dbReference type="EC" id="3.4.24.-" evidence="2"/>
<dbReference type="GO" id="GO:0006508">
    <property type="term" value="P:proteolysis"/>
    <property type="evidence" value="ECO:0007669"/>
    <property type="project" value="UniProtKB-KW"/>
</dbReference>
<keyword evidence="2" id="KW-0479">Metal-binding</keyword>
<keyword evidence="2" id="KW-0378">Hydrolase</keyword>
<dbReference type="GO" id="GO:0004222">
    <property type="term" value="F:metalloendopeptidase activity"/>
    <property type="evidence" value="ECO:0007669"/>
    <property type="project" value="UniProtKB-UniRule"/>
</dbReference>
<keyword evidence="2" id="KW-0482">Metalloprotease</keyword>
<dbReference type="GO" id="GO:0008270">
    <property type="term" value="F:zinc ion binding"/>
    <property type="evidence" value="ECO:0007669"/>
    <property type="project" value="InterPro"/>
</dbReference>
<dbReference type="EMBL" id="JABEVY010000206">
    <property type="protein sequence ID" value="KAF5242672.1"/>
    <property type="molecule type" value="Genomic_DNA"/>
</dbReference>
<name>A0A8H4ZAM0_9HYPO</name>
<proteinExistence type="predicted"/>
<dbReference type="SMART" id="SM00235">
    <property type="entry name" value="ZnMc"/>
    <property type="match status" value="1"/>
</dbReference>
<dbReference type="InterPro" id="IPR006026">
    <property type="entry name" value="Peptidase_Metallo"/>
</dbReference>
<dbReference type="SUPFAM" id="SSF89372">
    <property type="entry name" value="Fucose-specific lectin"/>
    <property type="match status" value="1"/>
</dbReference>
<comment type="caution">
    <text evidence="4">The sequence shown here is derived from an EMBL/GenBank/DDBJ whole genome shotgun (WGS) entry which is preliminary data.</text>
</comment>
<dbReference type="PRINTS" id="PR00480">
    <property type="entry name" value="ASTACIN"/>
</dbReference>
<dbReference type="PANTHER" id="PTHR10127:SF850">
    <property type="entry name" value="METALLOENDOPEPTIDASE"/>
    <property type="match status" value="1"/>
</dbReference>
<dbReference type="SUPFAM" id="SSF55486">
    <property type="entry name" value="Metalloproteases ('zincins'), catalytic domain"/>
    <property type="match status" value="1"/>
</dbReference>
<dbReference type="Proteomes" id="UP000573603">
    <property type="component" value="Unassembled WGS sequence"/>
</dbReference>
<sequence length="494" mass="56997">MPALADSVKLWKNRCVPYVDNYGFMPPHTKKAREVLDEWEKACGISFVPRRFEENYVIIKGGQGQTAIGMQGGPQEVFFPEPMDSMAYFVGKKRGRALHELGHTLGLINEQCRSDRDSFVNFEWNNIANGESNDDFKVRQSQNLTEYDRDSVMNDPDPNEGWQIMANRNKAWTIRWKTDDTFIFSPEKLSELDKKAIKDKYAAETVPMGLEVKLSRWFNPYAVQVPFSIGGRQFIYGQNTGTKDWFTAELKNGDSIVDVQLGRWNNAYRIAVPFNIEGQLYLFAMNTDKNYWFTQRLQDDGKMGTETANGFWKNTYESLCSFSVDGKTYMYGQNRSNNEWFIQQLLPGGKMGLQTSDGTHKYSYDIQFPISVAGRQYLYRYRVEGNYWTIRELLPGGNLSEKFTDGNLDERYNVQFSYSIGNNVYLYGQSSSTMNWSIRRFEGNKVGNMLQRGSWGQYYAVQFPLTLPNGRQGFYGNNASGDKWFIQELLNIPV</sequence>
<evidence type="ECO:0000313" key="5">
    <source>
        <dbReference type="Proteomes" id="UP000573603"/>
    </source>
</evidence>
<keyword evidence="5" id="KW-1185">Reference proteome</keyword>
<dbReference type="PANTHER" id="PTHR10127">
    <property type="entry name" value="DISCOIDIN, CUB, EGF, LAMININ , AND ZINC METALLOPROTEASE DOMAIN CONTAINING"/>
    <property type="match status" value="1"/>
</dbReference>
<dbReference type="AlphaFoldDB" id="A0A8H4ZAM0"/>
<comment type="cofactor">
    <cofactor evidence="2">
        <name>Zn(2+)</name>
        <dbReference type="ChEBI" id="CHEBI:29105"/>
    </cofactor>
    <text evidence="2">Binds 1 zinc ion per subunit.</text>
</comment>
<gene>
    <name evidence="4" type="ORF">FANTH_8581</name>
</gene>
<feature type="domain" description="Peptidase M12A" evidence="3">
    <location>
        <begin position="2"/>
        <end position="207"/>
    </location>
</feature>
<protein>
    <recommendedName>
        <fullName evidence="2">Metalloendopeptidase</fullName>
        <ecNumber evidence="2">3.4.24.-</ecNumber>
    </recommendedName>
</protein>
<evidence type="ECO:0000313" key="4">
    <source>
        <dbReference type="EMBL" id="KAF5242672.1"/>
    </source>
</evidence>
<dbReference type="Pfam" id="PF01400">
    <property type="entry name" value="Astacin"/>
    <property type="match status" value="1"/>
</dbReference>
<dbReference type="Gene3D" id="3.40.390.10">
    <property type="entry name" value="Collagenase (Catalytic Domain)"/>
    <property type="match status" value="1"/>
</dbReference>
<evidence type="ECO:0000256" key="1">
    <source>
        <dbReference type="PROSITE-ProRule" id="PRU01211"/>
    </source>
</evidence>
<evidence type="ECO:0000256" key="2">
    <source>
        <dbReference type="RuleBase" id="RU361183"/>
    </source>
</evidence>
<reference evidence="4 5" key="1">
    <citation type="journal article" date="2020" name="BMC Genomics">
        <title>Correction to: Identification and distribution of gene clusters required for synthesis of sphingolipid metabolism inhibitors in diverse species of the filamentous fungus Fusarium.</title>
        <authorList>
            <person name="Kim H.S."/>
            <person name="Lohmar J.M."/>
            <person name="Busman M."/>
            <person name="Brown D.W."/>
            <person name="Naumann T.A."/>
            <person name="Divon H.H."/>
            <person name="Lysoe E."/>
            <person name="Uhlig S."/>
            <person name="Proctor R.H."/>
        </authorList>
    </citation>
    <scope>NUCLEOTIDE SEQUENCE [LARGE SCALE GENOMIC DNA]</scope>
    <source>
        <strain evidence="4 5">NRRL 25214</strain>
    </source>
</reference>
<organism evidence="4 5">
    <name type="scientific">Fusarium anthophilum</name>
    <dbReference type="NCBI Taxonomy" id="48485"/>
    <lineage>
        <taxon>Eukaryota</taxon>
        <taxon>Fungi</taxon>
        <taxon>Dikarya</taxon>
        <taxon>Ascomycota</taxon>
        <taxon>Pezizomycotina</taxon>
        <taxon>Sordariomycetes</taxon>
        <taxon>Hypocreomycetidae</taxon>
        <taxon>Hypocreales</taxon>
        <taxon>Nectriaceae</taxon>
        <taxon>Fusarium</taxon>
        <taxon>Fusarium fujikuroi species complex</taxon>
    </lineage>
</organism>